<evidence type="ECO:0000256" key="1">
    <source>
        <dbReference type="ARBA" id="ARBA00022801"/>
    </source>
</evidence>
<evidence type="ECO:0000313" key="3">
    <source>
        <dbReference type="Proteomes" id="UP001381693"/>
    </source>
</evidence>
<dbReference type="Proteomes" id="UP001381693">
    <property type="component" value="Unassembled WGS sequence"/>
</dbReference>
<organism evidence="2 3">
    <name type="scientific">Halocaridina rubra</name>
    <name type="common">Hawaiian red shrimp</name>
    <dbReference type="NCBI Taxonomy" id="373956"/>
    <lineage>
        <taxon>Eukaryota</taxon>
        <taxon>Metazoa</taxon>
        <taxon>Ecdysozoa</taxon>
        <taxon>Arthropoda</taxon>
        <taxon>Crustacea</taxon>
        <taxon>Multicrustacea</taxon>
        <taxon>Malacostraca</taxon>
        <taxon>Eumalacostraca</taxon>
        <taxon>Eucarida</taxon>
        <taxon>Decapoda</taxon>
        <taxon>Pleocyemata</taxon>
        <taxon>Caridea</taxon>
        <taxon>Atyoidea</taxon>
        <taxon>Atyidae</taxon>
        <taxon>Halocaridina</taxon>
    </lineage>
</organism>
<dbReference type="GO" id="GO:0006046">
    <property type="term" value="P:N-acetylglucosamine catabolic process"/>
    <property type="evidence" value="ECO:0007669"/>
    <property type="project" value="TreeGrafter"/>
</dbReference>
<dbReference type="PANTHER" id="PTHR11113">
    <property type="entry name" value="N-ACETYLGLUCOSAMINE-6-PHOSPHATE DEACETYLASE"/>
    <property type="match status" value="1"/>
</dbReference>
<proteinExistence type="predicted"/>
<accession>A0AAN8X8K2</accession>
<name>A0AAN8X8K2_HALRR</name>
<dbReference type="AlphaFoldDB" id="A0AAN8X8K2"/>
<dbReference type="Gene3D" id="3.20.20.140">
    <property type="entry name" value="Metal-dependent hydrolases"/>
    <property type="match status" value="1"/>
</dbReference>
<dbReference type="InterPro" id="IPR032466">
    <property type="entry name" value="Metal_Hydrolase"/>
</dbReference>
<protein>
    <submittedName>
        <fullName evidence="2">N-acetylglucosamine-6-phosphate deacetylase</fullName>
        <ecNumber evidence="2">3.5.1.25</ecNumber>
    </submittedName>
</protein>
<keyword evidence="1 2" id="KW-0378">Hydrolase</keyword>
<dbReference type="InterPro" id="IPR011059">
    <property type="entry name" value="Metal-dep_hydrolase_composite"/>
</dbReference>
<reference evidence="2 3" key="1">
    <citation type="submission" date="2023-11" db="EMBL/GenBank/DDBJ databases">
        <title>Halocaridina rubra genome assembly.</title>
        <authorList>
            <person name="Smith C."/>
        </authorList>
    </citation>
    <scope>NUCLEOTIDE SEQUENCE [LARGE SCALE GENOMIC DNA]</scope>
    <source>
        <strain evidence="2">EP-1</strain>
        <tissue evidence="2">Whole</tissue>
    </source>
</reference>
<evidence type="ECO:0000313" key="2">
    <source>
        <dbReference type="EMBL" id="KAK7075958.1"/>
    </source>
</evidence>
<dbReference type="SUPFAM" id="SSF51556">
    <property type="entry name" value="Metallo-dependent hydrolases"/>
    <property type="match status" value="1"/>
</dbReference>
<dbReference type="EC" id="3.5.1.25" evidence="2"/>
<dbReference type="SUPFAM" id="SSF51338">
    <property type="entry name" value="Composite domain of metallo-dependent hydrolases"/>
    <property type="match status" value="1"/>
</dbReference>
<comment type="caution">
    <text evidence="2">The sequence shown here is derived from an EMBL/GenBank/DDBJ whole genome shotgun (WGS) entry which is preliminary data.</text>
</comment>
<dbReference type="PANTHER" id="PTHR11113:SF14">
    <property type="entry name" value="N-ACETYLGLUCOSAMINE-6-PHOSPHATE DEACETYLASE"/>
    <property type="match status" value="1"/>
</dbReference>
<keyword evidence="3" id="KW-1185">Reference proteome</keyword>
<dbReference type="EMBL" id="JAXCGZ010009959">
    <property type="protein sequence ID" value="KAK7075958.1"/>
    <property type="molecule type" value="Genomic_DNA"/>
</dbReference>
<gene>
    <name evidence="2" type="primary">AMDHD2_1</name>
    <name evidence="2" type="ORF">SK128_010661</name>
</gene>
<dbReference type="GO" id="GO:0008448">
    <property type="term" value="F:N-acetylglucosamine-6-phosphate deacetylase activity"/>
    <property type="evidence" value="ECO:0007669"/>
    <property type="project" value="UniProtKB-EC"/>
</dbReference>
<sequence length="220" mass="24075">MPSITLSPSSSTATEDITYQFINCRLVRDGAIIKDDLWFRNGKILNPEPVFFDERVRADKVVDCHGALICPGFIDLQINGGYGYDFSSDINQLEKALSVVAKGVLASGVTSFCPTIVTSPTSIYHKILPNIERTPGSIDGAGILGVHLEGPFISPEKKGAHPLQFIQVLHERSTLSLGPLNLIVRCFRVWVCNGDNYIMKRSVIIFQSSTASITTSNVTM</sequence>